<feature type="transmembrane region" description="Helical" evidence="4">
    <location>
        <begin position="42"/>
        <end position="61"/>
    </location>
</feature>
<dbReference type="EMBL" id="CP022163">
    <property type="protein sequence ID" value="ATB30297.1"/>
    <property type="molecule type" value="Genomic_DNA"/>
</dbReference>
<dbReference type="Gene3D" id="1.10.287.950">
    <property type="entry name" value="Methyl-accepting chemotaxis protein"/>
    <property type="match status" value="1"/>
</dbReference>
<dbReference type="AlphaFoldDB" id="A0A250IGL2"/>
<dbReference type="Proteomes" id="UP000217289">
    <property type="component" value="Chromosome"/>
</dbReference>
<gene>
    <name evidence="6" type="ORF">MEBOL_003757</name>
</gene>
<keyword evidence="4" id="KW-0812">Transmembrane</keyword>
<keyword evidence="1 2" id="KW-0807">Transducer</keyword>
<feature type="transmembrane region" description="Helical" evidence="4">
    <location>
        <begin position="261"/>
        <end position="281"/>
    </location>
</feature>
<proteinExistence type="predicted"/>
<accession>A0A250IGL2</accession>
<keyword evidence="7" id="KW-1185">Reference proteome</keyword>
<keyword evidence="4" id="KW-1133">Transmembrane helix</keyword>
<feature type="transmembrane region" description="Helical" evidence="4">
    <location>
        <begin position="146"/>
        <end position="166"/>
    </location>
</feature>
<evidence type="ECO:0000256" key="4">
    <source>
        <dbReference type="SAM" id="Phobius"/>
    </source>
</evidence>
<dbReference type="KEGG" id="mbd:MEBOL_003757"/>
<dbReference type="PANTHER" id="PTHR32089">
    <property type="entry name" value="METHYL-ACCEPTING CHEMOTAXIS PROTEIN MCPB"/>
    <property type="match status" value="1"/>
</dbReference>
<dbReference type="GO" id="GO:0016020">
    <property type="term" value="C:membrane"/>
    <property type="evidence" value="ECO:0007669"/>
    <property type="project" value="InterPro"/>
</dbReference>
<dbReference type="PANTHER" id="PTHR32089:SF112">
    <property type="entry name" value="LYSOZYME-LIKE PROTEIN-RELATED"/>
    <property type="match status" value="1"/>
</dbReference>
<reference evidence="6 7" key="1">
    <citation type="submission" date="2017-06" db="EMBL/GenBank/DDBJ databases">
        <authorList>
            <person name="Kim H.J."/>
            <person name="Triplett B.A."/>
        </authorList>
    </citation>
    <scope>NUCLEOTIDE SEQUENCE [LARGE SCALE GENOMIC DNA]</scope>
    <source>
        <strain evidence="6 7">DSM 14713</strain>
    </source>
</reference>
<feature type="transmembrane region" description="Helical" evidence="4">
    <location>
        <begin position="205"/>
        <end position="226"/>
    </location>
</feature>
<evidence type="ECO:0000256" key="1">
    <source>
        <dbReference type="ARBA" id="ARBA00023224"/>
    </source>
</evidence>
<dbReference type="SMART" id="SM00283">
    <property type="entry name" value="MA"/>
    <property type="match status" value="1"/>
</dbReference>
<name>A0A250IGL2_9BACT</name>
<evidence type="ECO:0000313" key="7">
    <source>
        <dbReference type="Proteomes" id="UP000217289"/>
    </source>
</evidence>
<keyword evidence="4" id="KW-0472">Membrane</keyword>
<feature type="domain" description="Methyl-accepting transducer" evidence="5">
    <location>
        <begin position="339"/>
        <end position="575"/>
    </location>
</feature>
<dbReference type="SUPFAM" id="SSF58104">
    <property type="entry name" value="Methyl-accepting chemotaxis protein (MCP) signaling domain"/>
    <property type="match status" value="1"/>
</dbReference>
<evidence type="ECO:0000313" key="6">
    <source>
        <dbReference type="EMBL" id="ATB30297.1"/>
    </source>
</evidence>
<evidence type="ECO:0000259" key="5">
    <source>
        <dbReference type="PROSITE" id="PS50111"/>
    </source>
</evidence>
<organism evidence="6 7">
    <name type="scientific">Melittangium boletus DSM 14713</name>
    <dbReference type="NCBI Taxonomy" id="1294270"/>
    <lineage>
        <taxon>Bacteria</taxon>
        <taxon>Pseudomonadati</taxon>
        <taxon>Myxococcota</taxon>
        <taxon>Myxococcia</taxon>
        <taxon>Myxococcales</taxon>
        <taxon>Cystobacterineae</taxon>
        <taxon>Archangiaceae</taxon>
        <taxon>Melittangium</taxon>
    </lineage>
</organism>
<feature type="transmembrane region" description="Helical" evidence="4">
    <location>
        <begin position="73"/>
        <end position="92"/>
    </location>
</feature>
<keyword evidence="3" id="KW-0175">Coiled coil</keyword>
<sequence>MGGHPPQVNPMALSTAPAISQAQTPTLEVGRIAWRLFFLQQLNLFTSLPCAIYIVLLIAQIPPEQAAVAMMPIPVFALLCGIAAPLGLVWWLTHRAFAVNPGDAPGARLVRLLKLPQLLEVSILSVYILGNSAYLLWLALRLDKPLYIVPWGSGVILVMMMLVMIWTRVFIQRQLMPHAVEEFFRAPQARLPDSHGVFWPRQSWYLPYCFALFVTCTVFSLGSIVVRMGMDLYAELVRALPVALLASVNEAISNFLSEASLPLFLVSLYMLVTSACAAWLLTRQQEQGTLAVRDSIEGFANGAPRMPAWVTTDETGDLSRATARAYHKLRDFSLSLDRTASRLGSSASQLHHANSQQNEAITRQAAALQQAQETAKEIQETSRMTSQKAEAILQQTARFQELGERGEATIHQSIEGLQAIHTQVGSMADNIRELNVRAREIDSIARVVKDLTTRSNMLALNAAIESVRSGEHGKGFGVVAREIRLMADQSSKAAGEVRDMLTGLTEAIRRTVELTEKGAETVSTSVEQVKATGDSLRSLTTLVHDSVNSVRQISATVGQQDTGVTQIFEAINDLSGIMVDTLTQLGEMDEVSRSVTEVAKDVHGLITQHGWEQQGSAH</sequence>
<dbReference type="Pfam" id="PF00015">
    <property type="entry name" value="MCPsignal"/>
    <property type="match status" value="1"/>
</dbReference>
<dbReference type="PROSITE" id="PS50111">
    <property type="entry name" value="CHEMOTAXIS_TRANSDUC_2"/>
    <property type="match status" value="1"/>
</dbReference>
<feature type="transmembrane region" description="Helical" evidence="4">
    <location>
        <begin position="118"/>
        <end position="140"/>
    </location>
</feature>
<dbReference type="GO" id="GO:0007165">
    <property type="term" value="P:signal transduction"/>
    <property type="evidence" value="ECO:0007669"/>
    <property type="project" value="UniProtKB-KW"/>
</dbReference>
<protein>
    <submittedName>
        <fullName evidence="6">Methyl-accepting chemotaxis protein</fullName>
    </submittedName>
</protein>
<evidence type="ECO:0000256" key="2">
    <source>
        <dbReference type="PROSITE-ProRule" id="PRU00284"/>
    </source>
</evidence>
<evidence type="ECO:0000256" key="3">
    <source>
        <dbReference type="SAM" id="Coils"/>
    </source>
</evidence>
<dbReference type="InterPro" id="IPR004089">
    <property type="entry name" value="MCPsignal_dom"/>
</dbReference>
<feature type="coiled-coil region" evidence="3">
    <location>
        <begin position="361"/>
        <end position="388"/>
    </location>
</feature>